<protein>
    <recommendedName>
        <fullName evidence="2">Hemerythrin-like domain-containing protein</fullName>
    </recommendedName>
</protein>
<proteinExistence type="predicted"/>
<dbReference type="InterPro" id="IPR012312">
    <property type="entry name" value="Hemerythrin-like"/>
</dbReference>
<dbReference type="Pfam" id="PF01814">
    <property type="entry name" value="Hemerythrin"/>
    <property type="match status" value="1"/>
</dbReference>
<dbReference type="EMBL" id="CP029210">
    <property type="protein sequence ID" value="AWI52631.1"/>
    <property type="molecule type" value="Genomic_DNA"/>
</dbReference>
<evidence type="ECO:0000313" key="4">
    <source>
        <dbReference type="Proteomes" id="UP000244892"/>
    </source>
</evidence>
<dbReference type="AlphaFoldDB" id="A0A2U8FNJ8"/>
<evidence type="ECO:0000256" key="1">
    <source>
        <dbReference type="SAM" id="MobiDB-lite"/>
    </source>
</evidence>
<reference evidence="3 4" key="1">
    <citation type="submission" date="2018-05" db="EMBL/GenBank/DDBJ databases">
        <title>complete genome sequence of Aquabacterium olei NBRC 110486.</title>
        <authorList>
            <person name="Tang B."/>
            <person name="Chang J."/>
            <person name="Zhang L."/>
            <person name="Yang H."/>
        </authorList>
    </citation>
    <scope>NUCLEOTIDE SEQUENCE [LARGE SCALE GENOMIC DNA]</scope>
    <source>
        <strain evidence="3 4">NBRC 110486</strain>
    </source>
</reference>
<name>A0A2U8FNJ8_9BURK</name>
<dbReference type="KEGG" id="aon:DEH84_03760"/>
<feature type="domain" description="Hemerythrin-like" evidence="2">
    <location>
        <begin position="77"/>
        <end position="195"/>
    </location>
</feature>
<feature type="region of interest" description="Disordered" evidence="1">
    <location>
        <begin position="1"/>
        <end position="20"/>
    </location>
</feature>
<dbReference type="PANTHER" id="PTHR35585:SF1">
    <property type="entry name" value="HHE DOMAIN PROTEIN (AFU_ORTHOLOGUE AFUA_4G00730)"/>
    <property type="match status" value="1"/>
</dbReference>
<gene>
    <name evidence="3" type="ORF">DEH84_03760</name>
</gene>
<keyword evidence="4" id="KW-1185">Reference proteome</keyword>
<dbReference type="Gene3D" id="1.20.120.520">
    <property type="entry name" value="nmb1532 protein domain like"/>
    <property type="match status" value="1"/>
</dbReference>
<organism evidence="3 4">
    <name type="scientific">Aquabacterium olei</name>
    <dbReference type="NCBI Taxonomy" id="1296669"/>
    <lineage>
        <taxon>Bacteria</taxon>
        <taxon>Pseudomonadati</taxon>
        <taxon>Pseudomonadota</taxon>
        <taxon>Betaproteobacteria</taxon>
        <taxon>Burkholderiales</taxon>
        <taxon>Aquabacterium</taxon>
    </lineage>
</organism>
<evidence type="ECO:0000259" key="2">
    <source>
        <dbReference type="Pfam" id="PF01814"/>
    </source>
</evidence>
<evidence type="ECO:0000313" key="3">
    <source>
        <dbReference type="EMBL" id="AWI52631.1"/>
    </source>
</evidence>
<dbReference type="PANTHER" id="PTHR35585">
    <property type="entry name" value="HHE DOMAIN PROTEIN (AFU_ORTHOLOGUE AFUA_4G00730)"/>
    <property type="match status" value="1"/>
</dbReference>
<sequence length="243" mass="27861">MRGVVSALMRSSMQRRGKRRTPHWRGRYVVCSSGATERHTAAGVPKPGATMTAHATLPATRTRSASRTGTQARHEVLDMLKEDHRLAQTAFREFEKRWAAEDVEYCARIVAQTCVQLELHARLEEEVFYPAVREVLPATELVDEAEVEHDSTRVLIRQLQRMQPGDDKYAATFHVLAEYVRHHVKEEESRLFRKLTRSTMDWPQLLEDMLVRREQLMDELGPGGEALNDVRVPRAHLANGTRQ</sequence>
<dbReference type="CDD" id="cd12108">
    <property type="entry name" value="Hr-like"/>
    <property type="match status" value="1"/>
</dbReference>
<accession>A0A2U8FNJ8</accession>
<dbReference type="Proteomes" id="UP000244892">
    <property type="component" value="Chromosome"/>
</dbReference>